<feature type="transmembrane region" description="Helical" evidence="7">
    <location>
        <begin position="51"/>
        <end position="82"/>
    </location>
</feature>
<feature type="transmembrane region" description="Helical" evidence="7">
    <location>
        <begin position="94"/>
        <end position="114"/>
    </location>
</feature>
<dbReference type="Gene3D" id="1.10.3720.10">
    <property type="entry name" value="MetI-like"/>
    <property type="match status" value="1"/>
</dbReference>
<dbReference type="Proteomes" id="UP000032668">
    <property type="component" value="Unassembled WGS sequence"/>
</dbReference>
<evidence type="ECO:0000256" key="3">
    <source>
        <dbReference type="ARBA" id="ARBA00022475"/>
    </source>
</evidence>
<organism evidence="9 10">
    <name type="scientific">Acidocella aminolytica 101 = DSM 11237</name>
    <dbReference type="NCBI Taxonomy" id="1120923"/>
    <lineage>
        <taxon>Bacteria</taxon>
        <taxon>Pseudomonadati</taxon>
        <taxon>Pseudomonadota</taxon>
        <taxon>Alphaproteobacteria</taxon>
        <taxon>Acetobacterales</taxon>
        <taxon>Acidocellaceae</taxon>
        <taxon>Acidocella</taxon>
    </lineage>
</organism>
<accession>A0A0D6PH81</accession>
<evidence type="ECO:0000256" key="4">
    <source>
        <dbReference type="ARBA" id="ARBA00022692"/>
    </source>
</evidence>
<reference evidence="9 10" key="1">
    <citation type="submission" date="2012-11" db="EMBL/GenBank/DDBJ databases">
        <title>Whole genome sequence of Acidocella aminolytica 101 = DSM 11237.</title>
        <authorList>
            <person name="Azuma Y."/>
            <person name="Higashiura N."/>
            <person name="Hirakawa H."/>
            <person name="Matsushita K."/>
        </authorList>
    </citation>
    <scope>NUCLEOTIDE SEQUENCE [LARGE SCALE GENOMIC DNA]</scope>
    <source>
        <strain evidence="10">101 / DSM 11237</strain>
    </source>
</reference>
<dbReference type="RefSeq" id="WP_048878606.1">
    <property type="nucleotide sequence ID" value="NZ_BANC01000040.1"/>
</dbReference>
<dbReference type="GO" id="GO:0005886">
    <property type="term" value="C:plasma membrane"/>
    <property type="evidence" value="ECO:0007669"/>
    <property type="project" value="UniProtKB-SubCell"/>
</dbReference>
<dbReference type="PROSITE" id="PS50928">
    <property type="entry name" value="ABC_TM1"/>
    <property type="match status" value="1"/>
</dbReference>
<dbReference type="GO" id="GO:0055085">
    <property type="term" value="P:transmembrane transport"/>
    <property type="evidence" value="ECO:0007669"/>
    <property type="project" value="InterPro"/>
</dbReference>
<feature type="domain" description="ABC transmembrane type-1" evidence="8">
    <location>
        <begin position="56"/>
        <end position="240"/>
    </location>
</feature>
<dbReference type="EMBL" id="BANC01000040">
    <property type="protein sequence ID" value="GAN80179.1"/>
    <property type="molecule type" value="Genomic_DNA"/>
</dbReference>
<gene>
    <name evidence="9" type="ORF">Aam_040_007</name>
</gene>
<feature type="transmembrane region" description="Helical" evidence="7">
    <location>
        <begin position="120"/>
        <end position="141"/>
    </location>
</feature>
<evidence type="ECO:0000259" key="8">
    <source>
        <dbReference type="PROSITE" id="PS50928"/>
    </source>
</evidence>
<comment type="similarity">
    <text evidence="7">Belongs to the binding-protein-dependent transport system permease family.</text>
</comment>
<dbReference type="AlphaFoldDB" id="A0A0D6PH81"/>
<feature type="transmembrane region" description="Helical" evidence="7">
    <location>
        <begin position="162"/>
        <end position="179"/>
    </location>
</feature>
<evidence type="ECO:0000313" key="10">
    <source>
        <dbReference type="Proteomes" id="UP000032668"/>
    </source>
</evidence>
<dbReference type="STRING" id="1120923.SAMN02746095_02726"/>
<dbReference type="PANTHER" id="PTHR30151:SF41">
    <property type="entry name" value="ABC TRANSPORTER PERMEASE PROTEIN"/>
    <property type="match status" value="1"/>
</dbReference>
<keyword evidence="10" id="KW-1185">Reference proteome</keyword>
<sequence length="254" mass="26681">MSKSVERVAPFLFGLTALALWQGAVWMTHTPSYVVPGPLKILRAFYDSRTALGAGLLSTLAVTGAALLASTILGVFLAVAMAASSFFRAAIQPWAVILQVTPVVAIAPLIIIWVGQPFLALVVCAVVVSFFAILSNTAAGLAATPPELLDLFLLNGATRWQILFQLSLPYALPFFLTGLRLAGTLALVGAVVAEFVAGSGGFASGLAWQIIEASYRLQIPRMFAALLLLGAAGIVIYAVLGVLERVVLTRRDGA</sequence>
<protein>
    <submittedName>
        <fullName evidence="9">ABC transporter nitrate/sulfonate/bicarbonate permease</fullName>
    </submittedName>
</protein>
<feature type="transmembrane region" description="Helical" evidence="7">
    <location>
        <begin position="223"/>
        <end position="243"/>
    </location>
</feature>
<evidence type="ECO:0000256" key="6">
    <source>
        <dbReference type="ARBA" id="ARBA00023136"/>
    </source>
</evidence>
<keyword evidence="3" id="KW-1003">Cell membrane</keyword>
<keyword evidence="5 7" id="KW-1133">Transmembrane helix</keyword>
<evidence type="ECO:0000256" key="5">
    <source>
        <dbReference type="ARBA" id="ARBA00022989"/>
    </source>
</evidence>
<comment type="subcellular location">
    <subcellularLocation>
        <location evidence="1 7">Cell membrane</location>
        <topology evidence="1 7">Multi-pass membrane protein</topology>
    </subcellularLocation>
</comment>
<evidence type="ECO:0000313" key="9">
    <source>
        <dbReference type="EMBL" id="GAN80179.1"/>
    </source>
</evidence>
<feature type="transmembrane region" description="Helical" evidence="7">
    <location>
        <begin position="185"/>
        <end position="211"/>
    </location>
</feature>
<comment type="caution">
    <text evidence="9">The sequence shown here is derived from an EMBL/GenBank/DDBJ whole genome shotgun (WGS) entry which is preliminary data.</text>
</comment>
<dbReference type="CDD" id="cd06261">
    <property type="entry name" value="TM_PBP2"/>
    <property type="match status" value="1"/>
</dbReference>
<dbReference type="Pfam" id="PF00528">
    <property type="entry name" value="BPD_transp_1"/>
    <property type="match status" value="1"/>
</dbReference>
<dbReference type="SUPFAM" id="SSF161098">
    <property type="entry name" value="MetI-like"/>
    <property type="match status" value="1"/>
</dbReference>
<dbReference type="OrthoDB" id="9792509at2"/>
<dbReference type="InterPro" id="IPR035906">
    <property type="entry name" value="MetI-like_sf"/>
</dbReference>
<proteinExistence type="inferred from homology"/>
<keyword evidence="2 7" id="KW-0813">Transport</keyword>
<evidence type="ECO:0000256" key="7">
    <source>
        <dbReference type="RuleBase" id="RU363032"/>
    </source>
</evidence>
<name>A0A0D6PH81_9PROT</name>
<keyword evidence="6 7" id="KW-0472">Membrane</keyword>
<evidence type="ECO:0000256" key="1">
    <source>
        <dbReference type="ARBA" id="ARBA00004651"/>
    </source>
</evidence>
<dbReference type="InterPro" id="IPR000515">
    <property type="entry name" value="MetI-like"/>
</dbReference>
<keyword evidence="4 7" id="KW-0812">Transmembrane</keyword>
<evidence type="ECO:0000256" key="2">
    <source>
        <dbReference type="ARBA" id="ARBA00022448"/>
    </source>
</evidence>
<dbReference type="PANTHER" id="PTHR30151">
    <property type="entry name" value="ALKANE SULFONATE ABC TRANSPORTER-RELATED, MEMBRANE SUBUNIT"/>
    <property type="match status" value="1"/>
</dbReference>